<dbReference type="Proteomes" id="UP000192923">
    <property type="component" value="Unassembled WGS sequence"/>
</dbReference>
<sequence length="665" mass="72253">MVSSVKQRKPSYLIFLAGWVGLSPLAQAAHTARMLEPTYVVAGQPTAFKYELTVGEQGIPVGGSVVVGFHHASKWQPRLQFGQPTLPAYVKVTGKVANNFKMRFQNVGPTSFAKTADNLYHMVIVATVSKTALVPGEVVTISIGSAQYGGIFQIMADDHHELRIMADTNADGKFEWVASPQFDIIPAPTHHLLMVAPSQVTVGQPFNVQIHAEDAYNNFVNGTYFSTPVPTYNGKVTIIDESEGVLATGVQVTDGWASVPVRVSKPGPHWLRVSDGASGDAGGSGEGGGTSGGNDGTLAGVSNPFKAFAADPEYKIYWGDVHGHTKGSDGLGESQEQYFWYAQKAQHLDMCALSDHGQKMWPQTMAAVRSFYRPGEFVTILGAEASLRGGHVNVYFRGDTAALLPKNWNLMNHVTFIDAVAQQFGTDALMGPHAFSHATTEPYPFSFWNDTVERFVEVYSMHGTNEYPGNARPLAQAIEDPAHFLQGGLVAGRRFGVIASADGHDSHPGRSFGGVYPTGLVAFRAKELTRDAIYDAWRNYQVYATSVERIYLDFSINGSWMGASLTTGDPVQVHYEVIGQDKTFKAELLRNNMVIRTDTTTNGTVAVDFQDTPPDPNNYYYLRVSQANGERAWSTPIWVDKPPAPDAPPAAAKAPRSAKKRARAS</sequence>
<evidence type="ECO:0000256" key="1">
    <source>
        <dbReference type="SAM" id="MobiDB-lite"/>
    </source>
</evidence>
<dbReference type="NCBIfam" id="NF038032">
    <property type="entry name" value="CehA_McbA_metalo"/>
    <property type="match status" value="1"/>
</dbReference>
<feature type="chain" id="PRO_5012667106" description="DUF3604 domain-containing protein" evidence="2">
    <location>
        <begin position="29"/>
        <end position="665"/>
    </location>
</feature>
<keyword evidence="2" id="KW-0732">Signal</keyword>
<dbReference type="AlphaFoldDB" id="A0A1Y6D1F8"/>
<evidence type="ECO:0008006" key="5">
    <source>
        <dbReference type="Google" id="ProtNLM"/>
    </source>
</evidence>
<feature type="region of interest" description="Disordered" evidence="1">
    <location>
        <begin position="636"/>
        <end position="665"/>
    </location>
</feature>
<feature type="compositionally biased region" description="Gly residues" evidence="1">
    <location>
        <begin position="279"/>
        <end position="295"/>
    </location>
</feature>
<feature type="signal peptide" evidence="2">
    <location>
        <begin position="1"/>
        <end position="28"/>
    </location>
</feature>
<protein>
    <recommendedName>
        <fullName evidence="5">DUF3604 domain-containing protein</fullName>
    </recommendedName>
</protein>
<gene>
    <name evidence="3" type="ORF">SAMN02949497_2009</name>
</gene>
<dbReference type="SUPFAM" id="SSF89550">
    <property type="entry name" value="PHP domain-like"/>
    <property type="match status" value="1"/>
</dbReference>
<name>A0A1Y6D1F8_9GAMM</name>
<accession>A0A1Y6D1F8</accession>
<organism evidence="3 4">
    <name type="scientific">Methylomagnum ishizawai</name>
    <dbReference type="NCBI Taxonomy" id="1760988"/>
    <lineage>
        <taxon>Bacteria</taxon>
        <taxon>Pseudomonadati</taxon>
        <taxon>Pseudomonadota</taxon>
        <taxon>Gammaproteobacteria</taxon>
        <taxon>Methylococcales</taxon>
        <taxon>Methylococcaceae</taxon>
        <taxon>Methylomagnum</taxon>
    </lineage>
</organism>
<dbReference type="RefSeq" id="WP_125468882.1">
    <property type="nucleotide sequence ID" value="NZ_FXAM01000001.1"/>
</dbReference>
<dbReference type="Gene3D" id="3.20.20.140">
    <property type="entry name" value="Metal-dependent hydrolases"/>
    <property type="match status" value="1"/>
</dbReference>
<dbReference type="OrthoDB" id="9804333at2"/>
<keyword evidence="4" id="KW-1185">Reference proteome</keyword>
<reference evidence="3 4" key="1">
    <citation type="submission" date="2016-12" db="EMBL/GenBank/DDBJ databases">
        <authorList>
            <person name="Song W.-J."/>
            <person name="Kurnit D.M."/>
        </authorList>
    </citation>
    <scope>NUCLEOTIDE SEQUENCE [LARGE SCALE GENOMIC DNA]</scope>
    <source>
        <strain evidence="3 4">175</strain>
    </source>
</reference>
<feature type="region of interest" description="Disordered" evidence="1">
    <location>
        <begin position="269"/>
        <end position="296"/>
    </location>
</feature>
<feature type="compositionally biased region" description="Basic residues" evidence="1">
    <location>
        <begin position="656"/>
        <end position="665"/>
    </location>
</feature>
<proteinExistence type="predicted"/>
<evidence type="ECO:0000313" key="4">
    <source>
        <dbReference type="Proteomes" id="UP000192923"/>
    </source>
</evidence>
<dbReference type="InterPro" id="IPR016195">
    <property type="entry name" value="Pol/histidinol_Pase-like"/>
</dbReference>
<evidence type="ECO:0000313" key="3">
    <source>
        <dbReference type="EMBL" id="SMF94683.1"/>
    </source>
</evidence>
<dbReference type="EMBL" id="FXAM01000001">
    <property type="protein sequence ID" value="SMF94683.1"/>
    <property type="molecule type" value="Genomic_DNA"/>
</dbReference>
<evidence type="ECO:0000256" key="2">
    <source>
        <dbReference type="SAM" id="SignalP"/>
    </source>
</evidence>